<dbReference type="OrthoDB" id="7361836at2"/>
<evidence type="ECO:0008006" key="4">
    <source>
        <dbReference type="Google" id="ProtNLM"/>
    </source>
</evidence>
<evidence type="ECO:0000313" key="2">
    <source>
        <dbReference type="EMBL" id="SNS02889.1"/>
    </source>
</evidence>
<keyword evidence="3" id="KW-1185">Reference proteome</keyword>
<gene>
    <name evidence="2" type="ORF">SAMN05192560_2291</name>
</gene>
<reference evidence="3" key="1">
    <citation type="submission" date="2017-06" db="EMBL/GenBank/DDBJ databases">
        <authorList>
            <person name="Varghese N."/>
            <person name="Submissions S."/>
        </authorList>
    </citation>
    <scope>NUCLEOTIDE SEQUENCE [LARGE SCALE GENOMIC DNA]</scope>
    <source>
        <strain evidence="3">Ca-68</strain>
    </source>
</reference>
<dbReference type="EMBL" id="FZOA01000013">
    <property type="protein sequence ID" value="SNS02889.1"/>
    <property type="molecule type" value="Genomic_DNA"/>
</dbReference>
<protein>
    <recommendedName>
        <fullName evidence="4">Heat induced stress protein YflT</fullName>
    </recommendedName>
</protein>
<organism evidence="2 3">
    <name type="scientific">Methylobacillus rhizosphaerae</name>
    <dbReference type="NCBI Taxonomy" id="551994"/>
    <lineage>
        <taxon>Bacteria</taxon>
        <taxon>Pseudomonadati</taxon>
        <taxon>Pseudomonadota</taxon>
        <taxon>Betaproteobacteria</taxon>
        <taxon>Nitrosomonadales</taxon>
        <taxon>Methylophilaceae</taxon>
        <taxon>Methylobacillus</taxon>
    </lineage>
</organism>
<dbReference type="AlphaFoldDB" id="A0A239B4X6"/>
<feature type="transmembrane region" description="Helical" evidence="1">
    <location>
        <begin position="93"/>
        <end position="113"/>
    </location>
</feature>
<keyword evidence="1" id="KW-0812">Transmembrane</keyword>
<keyword evidence="1" id="KW-1133">Transmembrane helix</keyword>
<keyword evidence="1" id="KW-0472">Membrane</keyword>
<evidence type="ECO:0000313" key="3">
    <source>
        <dbReference type="Proteomes" id="UP000198305"/>
    </source>
</evidence>
<dbReference type="Proteomes" id="UP000198305">
    <property type="component" value="Unassembled WGS sequence"/>
</dbReference>
<proteinExistence type="predicted"/>
<accession>A0A239B4X6</accession>
<evidence type="ECO:0000256" key="1">
    <source>
        <dbReference type="SAM" id="Phobius"/>
    </source>
</evidence>
<sequence>MTLESVTGIYPAIDDAHQVAQQLIDRGIPHEHIQVVSTRTDGHHVSQVENNGEVLKNVILDSAVGTTIGAGVGALGEIALVAANVSLFVASPLIAPLVMIGWGAVVGGFIGAANGISNHERDFSDLLADAITQGHVVLLVDAETEEEVEIARAIIAASMQVDASQDR</sequence>
<dbReference type="RefSeq" id="WP_089376344.1">
    <property type="nucleotide sequence ID" value="NZ_FZOA01000013.1"/>
</dbReference>
<name>A0A239B4X6_9PROT</name>